<evidence type="ECO:0000313" key="9">
    <source>
        <dbReference type="EMBL" id="QSX08998.1"/>
    </source>
</evidence>
<keyword evidence="5 8" id="KW-0812">Transmembrane</keyword>
<accession>A0A974XFR2</accession>
<evidence type="ECO:0000256" key="6">
    <source>
        <dbReference type="ARBA" id="ARBA00022989"/>
    </source>
</evidence>
<dbReference type="KEGG" id="alka:J0B03_02720"/>
<comment type="subcellular location">
    <subcellularLocation>
        <location evidence="1">Cell membrane</location>
        <topology evidence="1">Multi-pass membrane protein</topology>
    </subcellularLocation>
</comment>
<organism evidence="9 10">
    <name type="scientific">Alkalibacter rhizosphaerae</name>
    <dbReference type="NCBI Taxonomy" id="2815577"/>
    <lineage>
        <taxon>Bacteria</taxon>
        <taxon>Bacillati</taxon>
        <taxon>Bacillota</taxon>
        <taxon>Clostridia</taxon>
        <taxon>Eubacteriales</taxon>
        <taxon>Eubacteriaceae</taxon>
        <taxon>Alkalibacter</taxon>
    </lineage>
</organism>
<feature type="transmembrane region" description="Helical" evidence="8">
    <location>
        <begin position="58"/>
        <end position="80"/>
    </location>
</feature>
<evidence type="ECO:0000256" key="1">
    <source>
        <dbReference type="ARBA" id="ARBA00004651"/>
    </source>
</evidence>
<sequence length="86" mass="9607">MTTLNSTLLVISVYIFLVLIRVIMGPTIWDRLLGLNMITAKIIISIIVLAVLTERSYLLDIALVYSVLGFIGTVLIARFVERKGKI</sequence>
<proteinExistence type="inferred from homology"/>
<dbReference type="Proteomes" id="UP000663499">
    <property type="component" value="Chromosome"/>
</dbReference>
<dbReference type="PANTHER" id="PTHR34702:SF1">
    <property type="entry name" value="NA(+)_H(+) ANTIPORTER SUBUNIT F"/>
    <property type="match status" value="1"/>
</dbReference>
<keyword evidence="3" id="KW-0813">Transport</keyword>
<evidence type="ECO:0000256" key="7">
    <source>
        <dbReference type="ARBA" id="ARBA00023136"/>
    </source>
</evidence>
<dbReference type="Pfam" id="PF04066">
    <property type="entry name" value="MrpF_PhaF"/>
    <property type="match status" value="1"/>
</dbReference>
<comment type="similarity">
    <text evidence="2">Belongs to the CPA3 antiporters (TC 2.A.63) subunit F family.</text>
</comment>
<dbReference type="GO" id="GO:0005886">
    <property type="term" value="C:plasma membrane"/>
    <property type="evidence" value="ECO:0007669"/>
    <property type="project" value="UniProtKB-SubCell"/>
</dbReference>
<dbReference type="RefSeq" id="WP_207300339.1">
    <property type="nucleotide sequence ID" value="NZ_CP071444.1"/>
</dbReference>
<dbReference type="InterPro" id="IPR007208">
    <property type="entry name" value="MrpF/PhaF-like"/>
</dbReference>
<evidence type="ECO:0000256" key="4">
    <source>
        <dbReference type="ARBA" id="ARBA00022475"/>
    </source>
</evidence>
<protein>
    <submittedName>
        <fullName evidence="9">PH regulation protein F</fullName>
    </submittedName>
</protein>
<dbReference type="PANTHER" id="PTHR34702">
    <property type="entry name" value="NA(+)/H(+) ANTIPORTER SUBUNIT F1"/>
    <property type="match status" value="1"/>
</dbReference>
<feature type="transmembrane region" description="Helical" evidence="8">
    <location>
        <begin position="6"/>
        <end position="24"/>
    </location>
</feature>
<keyword evidence="7 8" id="KW-0472">Membrane</keyword>
<keyword evidence="10" id="KW-1185">Reference proteome</keyword>
<evidence type="ECO:0000256" key="8">
    <source>
        <dbReference type="SAM" id="Phobius"/>
    </source>
</evidence>
<evidence type="ECO:0000256" key="3">
    <source>
        <dbReference type="ARBA" id="ARBA00022448"/>
    </source>
</evidence>
<reference evidence="9" key="1">
    <citation type="submission" date="2021-03" db="EMBL/GenBank/DDBJ databases">
        <title>Alkalibacter marinus sp. nov., isolated from tidal flat sediment.</title>
        <authorList>
            <person name="Namirimu T."/>
            <person name="Yang J.-A."/>
            <person name="Yang S.-H."/>
            <person name="Kim Y.-J."/>
            <person name="Kwon K.K."/>
        </authorList>
    </citation>
    <scope>NUCLEOTIDE SEQUENCE</scope>
    <source>
        <strain evidence="9">ES005</strain>
    </source>
</reference>
<feature type="transmembrane region" description="Helical" evidence="8">
    <location>
        <begin position="33"/>
        <end position="52"/>
    </location>
</feature>
<keyword evidence="6 8" id="KW-1133">Transmembrane helix</keyword>
<keyword evidence="4" id="KW-1003">Cell membrane</keyword>
<name>A0A974XFR2_9FIRM</name>
<gene>
    <name evidence="9" type="ORF">J0B03_02720</name>
</gene>
<evidence type="ECO:0000313" key="10">
    <source>
        <dbReference type="Proteomes" id="UP000663499"/>
    </source>
</evidence>
<dbReference type="GO" id="GO:0015385">
    <property type="term" value="F:sodium:proton antiporter activity"/>
    <property type="evidence" value="ECO:0007669"/>
    <property type="project" value="TreeGrafter"/>
</dbReference>
<dbReference type="EMBL" id="CP071444">
    <property type="protein sequence ID" value="QSX08998.1"/>
    <property type="molecule type" value="Genomic_DNA"/>
</dbReference>
<dbReference type="AlphaFoldDB" id="A0A974XFR2"/>
<evidence type="ECO:0000256" key="2">
    <source>
        <dbReference type="ARBA" id="ARBA00009212"/>
    </source>
</evidence>
<evidence type="ECO:0000256" key="5">
    <source>
        <dbReference type="ARBA" id="ARBA00022692"/>
    </source>
</evidence>